<dbReference type="FunFam" id="3.40.50.300:FF:000326">
    <property type="entry name" value="P-loop containing nucleoside triphosphate hydrolase"/>
    <property type="match status" value="1"/>
</dbReference>
<dbReference type="InterPro" id="IPR041679">
    <property type="entry name" value="DNA2/NAM7-like_C"/>
</dbReference>
<dbReference type="GO" id="GO:0005694">
    <property type="term" value="C:chromosome"/>
    <property type="evidence" value="ECO:0007669"/>
    <property type="project" value="UniProtKB-ARBA"/>
</dbReference>
<dbReference type="EMBL" id="WBUI01000017">
    <property type="protein sequence ID" value="KAB2930902.1"/>
    <property type="molecule type" value="Genomic_DNA"/>
</dbReference>
<proteinExistence type="inferred from homology"/>
<keyword evidence="4" id="KW-0347">Helicase</keyword>
<dbReference type="SMART" id="SM00382">
    <property type="entry name" value="AAA"/>
    <property type="match status" value="1"/>
</dbReference>
<evidence type="ECO:0000313" key="8">
    <source>
        <dbReference type="EMBL" id="KAB2930902.1"/>
    </source>
</evidence>
<dbReference type="SUPFAM" id="SSF52540">
    <property type="entry name" value="P-loop containing nucleoside triphosphate hydrolases"/>
    <property type="match status" value="1"/>
</dbReference>
<dbReference type="PANTHER" id="PTHR43788:SF8">
    <property type="entry name" value="DNA-BINDING PROTEIN SMUBP-2"/>
    <property type="match status" value="1"/>
</dbReference>
<dbReference type="InterPro" id="IPR047187">
    <property type="entry name" value="SF1_C_Upf1"/>
</dbReference>
<protein>
    <submittedName>
        <fullName evidence="8">AAA family ATPase</fullName>
    </submittedName>
</protein>
<comment type="caution">
    <text evidence="8">The sequence shown here is derived from an EMBL/GenBank/DDBJ whole genome shotgun (WGS) entry which is preliminary data.</text>
</comment>
<dbReference type="Gene3D" id="3.40.50.300">
    <property type="entry name" value="P-loop containing nucleotide triphosphate hydrolases"/>
    <property type="match status" value="2"/>
</dbReference>
<dbReference type="GO" id="GO:0043139">
    <property type="term" value="F:5'-3' DNA helicase activity"/>
    <property type="evidence" value="ECO:0007669"/>
    <property type="project" value="TreeGrafter"/>
</dbReference>
<gene>
    <name evidence="8" type="ORF">F9K24_15675</name>
</gene>
<dbReference type="GO" id="GO:0005524">
    <property type="term" value="F:ATP binding"/>
    <property type="evidence" value="ECO:0007669"/>
    <property type="project" value="UniProtKB-KW"/>
</dbReference>
<keyword evidence="3" id="KW-0378">Hydrolase</keyword>
<dbReference type="Pfam" id="PF13086">
    <property type="entry name" value="AAA_11"/>
    <property type="match status" value="1"/>
</dbReference>
<dbReference type="CDD" id="cd18808">
    <property type="entry name" value="SF1_C_Upf1"/>
    <property type="match status" value="1"/>
</dbReference>
<accession>A0A833LWG9</accession>
<dbReference type="PANTHER" id="PTHR43788">
    <property type="entry name" value="DNA2/NAM7 HELICASE FAMILY MEMBER"/>
    <property type="match status" value="1"/>
</dbReference>
<dbReference type="Pfam" id="PF13087">
    <property type="entry name" value="AAA_12"/>
    <property type="match status" value="1"/>
</dbReference>
<keyword evidence="5" id="KW-0067">ATP-binding</keyword>
<dbReference type="InterPro" id="IPR050534">
    <property type="entry name" value="Coronavir_polyprotein_1ab"/>
</dbReference>
<feature type="coiled-coil region" evidence="6">
    <location>
        <begin position="332"/>
        <end position="381"/>
    </location>
</feature>
<evidence type="ECO:0000256" key="3">
    <source>
        <dbReference type="ARBA" id="ARBA00022801"/>
    </source>
</evidence>
<keyword evidence="6" id="KW-0175">Coiled coil</keyword>
<reference evidence="8 9" key="1">
    <citation type="submission" date="2019-10" db="EMBL/GenBank/DDBJ databases">
        <title>Extracellular Electron Transfer in a Candidatus Methanoperedens spp. Enrichment Culture.</title>
        <authorList>
            <person name="Berger S."/>
            <person name="Rangel Shaw D."/>
            <person name="Berben T."/>
            <person name="In 'T Zandt M."/>
            <person name="Frank J."/>
            <person name="Reimann J."/>
            <person name="Jetten M.S.M."/>
            <person name="Welte C.U."/>
        </authorList>
    </citation>
    <scope>NUCLEOTIDE SEQUENCE [LARGE SCALE GENOMIC DNA]</scope>
    <source>
        <strain evidence="8">SB12</strain>
    </source>
</reference>
<dbReference type="Proteomes" id="UP000460298">
    <property type="component" value="Unassembled WGS sequence"/>
</dbReference>
<comment type="similarity">
    <text evidence="1">Belongs to the DNA2/NAM7 helicase family.</text>
</comment>
<dbReference type="InterPro" id="IPR003593">
    <property type="entry name" value="AAA+_ATPase"/>
</dbReference>
<dbReference type="GO" id="GO:0016787">
    <property type="term" value="F:hydrolase activity"/>
    <property type="evidence" value="ECO:0007669"/>
    <property type="project" value="UniProtKB-KW"/>
</dbReference>
<evidence type="ECO:0000256" key="4">
    <source>
        <dbReference type="ARBA" id="ARBA00022806"/>
    </source>
</evidence>
<evidence type="ECO:0000313" key="9">
    <source>
        <dbReference type="Proteomes" id="UP000460298"/>
    </source>
</evidence>
<organism evidence="8 9">
    <name type="scientific">Leptonema illini</name>
    <dbReference type="NCBI Taxonomy" id="183"/>
    <lineage>
        <taxon>Bacteria</taxon>
        <taxon>Pseudomonadati</taxon>
        <taxon>Spirochaetota</taxon>
        <taxon>Spirochaetia</taxon>
        <taxon>Leptospirales</taxon>
        <taxon>Leptospiraceae</taxon>
        <taxon>Leptonema</taxon>
    </lineage>
</organism>
<keyword evidence="2" id="KW-0547">Nucleotide-binding</keyword>
<dbReference type="InterPro" id="IPR027417">
    <property type="entry name" value="P-loop_NTPase"/>
</dbReference>
<feature type="domain" description="AAA+ ATPase" evidence="7">
    <location>
        <begin position="245"/>
        <end position="471"/>
    </location>
</feature>
<sequence length="695" mass="78243">MRLVCRSSSATCFPLICRRRQRGWLCRKNRRRPPAESFFSGEGGVALWIVALYSTANEELQAVLSALLDEEKAERAEHADLMKGLSLTQKKAEGLAVYPLRFQEGVIYRGGRWKLRFEHDPLSHRITEGAPVKLFRDDEEADGIAVRISSAAIDVVVDDYPDWIEEGKIQLEASFPDLTWREMRFALQQMLEAENQKGEKGQRARLRDRLLGCTELSALTLESEPHRSNELNASQNQAVIGILNTPDFAVVHGPPGTGKTTTLVAAIAALYRREESVLVCAATNAAVDLLALKLDEQGIPVLRIGHPARVYDAAQALTLEGRMESRSEAKLLAKYRAEAAQLFRQVRRFRRSFGAAERAERESLFAEYRALQKTIREMEKAALGDIIERTPVICATLTGASHPSLREKRFTTVVIDEATQALEPACYIPLLKNPERIIMAGDHHQLAPLIRLPASPLSETLFEKMIERHKDSGRVFFLNEQYRMQPVILGFSNQRFYEGRLVTHDSVLKRPPMRMKSEAEVSLIGSLLFVDTAGSDATEEQDADSESRFNRFEAMLLVRIVERMLRLGEDDPESVALIAPYRAQVDLLRSLCSDVAELPTGLTIEVDTVDSFQGAERDWIGVSFTRNNEEAEIGFLKDQRRTNVAMTRARRRLILVGDSTTLSMHPFYADLIAYAQSESSYFSVWEEPFASLVDL</sequence>
<evidence type="ECO:0000256" key="5">
    <source>
        <dbReference type="ARBA" id="ARBA00022840"/>
    </source>
</evidence>
<name>A0A833LWG9_9LEPT</name>
<dbReference type="Gene3D" id="2.40.30.270">
    <property type="match status" value="1"/>
</dbReference>
<dbReference type="AlphaFoldDB" id="A0A833LWG9"/>
<evidence type="ECO:0000256" key="6">
    <source>
        <dbReference type="SAM" id="Coils"/>
    </source>
</evidence>
<evidence type="ECO:0000256" key="1">
    <source>
        <dbReference type="ARBA" id="ARBA00007913"/>
    </source>
</evidence>
<evidence type="ECO:0000256" key="2">
    <source>
        <dbReference type="ARBA" id="ARBA00022741"/>
    </source>
</evidence>
<dbReference type="InterPro" id="IPR041677">
    <property type="entry name" value="DNA2/NAM7_AAA_11"/>
</dbReference>
<evidence type="ECO:0000259" key="7">
    <source>
        <dbReference type="SMART" id="SM00382"/>
    </source>
</evidence>